<dbReference type="GO" id="GO:0047570">
    <property type="term" value="F:3-oxoadipate enol-lactonase activity"/>
    <property type="evidence" value="ECO:0007669"/>
    <property type="project" value="UniProtKB-EC"/>
</dbReference>
<sequence length="262" mass="28200">MKMADLGDVRLHYRIDGPEDGAPVVFANSLGTDLRLWDPVMPLLPAGLRILRYDKRGHGLSTCPPAPYSMGQLVSDAERLMDLHGFKDAVFVGLSIGGLIAQGLAIKRLDLVRAIVLSNTGAKIGTRDMWADRISAVDSGGIEALADATMERWFSAAFRKTPELELWRNMLTRQENAGYTGCASAIAGTDFYSTTAALRLPALGIAGSEDGATPPDLVRETIELIPGSKMHLMRGAGHLPCVEKPEEYAEALTGFVRGVGHI</sequence>
<dbReference type="InterPro" id="IPR029058">
    <property type="entry name" value="AB_hydrolase_fold"/>
</dbReference>
<dbReference type="RefSeq" id="WP_136462723.1">
    <property type="nucleotide sequence ID" value="NZ_SRKY01000002.1"/>
</dbReference>
<dbReference type="EMBL" id="SRKY01000002">
    <property type="protein sequence ID" value="THH37124.1"/>
    <property type="molecule type" value="Genomic_DNA"/>
</dbReference>
<dbReference type="Gene3D" id="3.40.50.1820">
    <property type="entry name" value="alpha/beta hydrolase"/>
    <property type="match status" value="1"/>
</dbReference>
<comment type="caution">
    <text evidence="2">The sequence shown here is derived from an EMBL/GenBank/DDBJ whole genome shotgun (WGS) entry which is preliminary data.</text>
</comment>
<dbReference type="PANTHER" id="PTHR43798:SF33">
    <property type="entry name" value="HYDROLASE, PUTATIVE (AFU_ORTHOLOGUE AFUA_2G14860)-RELATED"/>
    <property type="match status" value="1"/>
</dbReference>
<dbReference type="NCBIfam" id="TIGR02427">
    <property type="entry name" value="protocat_pcaD"/>
    <property type="match status" value="1"/>
</dbReference>
<accession>A0A4S4NCH0</accession>
<dbReference type="SUPFAM" id="SSF53474">
    <property type="entry name" value="alpha/beta-Hydrolases"/>
    <property type="match status" value="1"/>
</dbReference>
<reference evidence="2 3" key="1">
    <citation type="submission" date="2019-04" db="EMBL/GenBank/DDBJ databases">
        <title>Shimia ponticola sp. nov., isolated from seawater.</title>
        <authorList>
            <person name="Kim Y.-O."/>
            <person name="Yoon J.-H."/>
        </authorList>
    </citation>
    <scope>NUCLEOTIDE SEQUENCE [LARGE SCALE GENOMIC DNA]</scope>
    <source>
        <strain evidence="2 3">MYP11</strain>
    </source>
</reference>
<dbReference type="InterPro" id="IPR000073">
    <property type="entry name" value="AB_hydrolase_1"/>
</dbReference>
<evidence type="ECO:0000259" key="1">
    <source>
        <dbReference type="Pfam" id="PF12697"/>
    </source>
</evidence>
<dbReference type="InterPro" id="IPR050266">
    <property type="entry name" value="AB_hydrolase_sf"/>
</dbReference>
<dbReference type="GO" id="GO:0042952">
    <property type="term" value="P:beta-ketoadipate pathway"/>
    <property type="evidence" value="ECO:0007669"/>
    <property type="project" value="InterPro"/>
</dbReference>
<dbReference type="Proteomes" id="UP000306602">
    <property type="component" value="Unassembled WGS sequence"/>
</dbReference>
<dbReference type="GO" id="GO:0016020">
    <property type="term" value="C:membrane"/>
    <property type="evidence" value="ECO:0007669"/>
    <property type="project" value="TreeGrafter"/>
</dbReference>
<proteinExistence type="predicted"/>
<dbReference type="OrthoDB" id="9793083at2"/>
<name>A0A4S4NCH0_9RHOB</name>
<evidence type="ECO:0000313" key="3">
    <source>
        <dbReference type="Proteomes" id="UP000306602"/>
    </source>
</evidence>
<dbReference type="InterPro" id="IPR026968">
    <property type="entry name" value="PcaD/CatD"/>
</dbReference>
<protein>
    <submittedName>
        <fullName evidence="2">3-oxoadipate enol-lactonase</fullName>
        <ecNumber evidence="2">3.1.1.24</ecNumber>
    </submittedName>
</protein>
<dbReference type="AlphaFoldDB" id="A0A4S4NCH0"/>
<dbReference type="Pfam" id="PF12697">
    <property type="entry name" value="Abhydrolase_6"/>
    <property type="match status" value="1"/>
</dbReference>
<gene>
    <name evidence="2" type="primary">pcaD</name>
    <name evidence="2" type="ORF">E4Z66_09335</name>
</gene>
<keyword evidence="2" id="KW-0378">Hydrolase</keyword>
<feature type="domain" description="AB hydrolase-1" evidence="1">
    <location>
        <begin position="24"/>
        <end position="251"/>
    </location>
</feature>
<evidence type="ECO:0000313" key="2">
    <source>
        <dbReference type="EMBL" id="THH37124.1"/>
    </source>
</evidence>
<dbReference type="EC" id="3.1.1.24" evidence="2"/>
<organism evidence="2 3">
    <name type="scientific">Aliishimia ponticola</name>
    <dbReference type="NCBI Taxonomy" id="2499833"/>
    <lineage>
        <taxon>Bacteria</taxon>
        <taxon>Pseudomonadati</taxon>
        <taxon>Pseudomonadota</taxon>
        <taxon>Alphaproteobacteria</taxon>
        <taxon>Rhodobacterales</taxon>
        <taxon>Paracoccaceae</taxon>
        <taxon>Aliishimia</taxon>
    </lineage>
</organism>
<keyword evidence="3" id="KW-1185">Reference proteome</keyword>
<dbReference type="PRINTS" id="PR00111">
    <property type="entry name" value="ABHYDROLASE"/>
</dbReference>
<dbReference type="PANTHER" id="PTHR43798">
    <property type="entry name" value="MONOACYLGLYCEROL LIPASE"/>
    <property type="match status" value="1"/>
</dbReference>